<feature type="binding site" evidence="4">
    <location>
        <position position="69"/>
    </location>
    <ligand>
        <name>(6R)-10-formyltetrahydrofolate</name>
        <dbReference type="ChEBI" id="CHEBI:195366"/>
    </ligand>
</feature>
<feature type="binding site" evidence="4">
    <location>
        <position position="111"/>
    </location>
    <ligand>
        <name>(6R)-10-formyltetrahydrofolate</name>
        <dbReference type="ChEBI" id="CHEBI:195366"/>
    </ligand>
</feature>
<dbReference type="GO" id="GO:0004644">
    <property type="term" value="F:phosphoribosylglycinamide formyltransferase activity"/>
    <property type="evidence" value="ECO:0007669"/>
    <property type="project" value="UniProtKB-UniRule"/>
</dbReference>
<dbReference type="Gene3D" id="3.40.50.170">
    <property type="entry name" value="Formyl transferase, N-terminal domain"/>
    <property type="match status" value="1"/>
</dbReference>
<comment type="catalytic activity">
    <reaction evidence="4">
        <text>N(1)-(5-phospho-beta-D-ribosyl)glycinamide + (6R)-10-formyltetrahydrofolate = N(2)-formyl-N(1)-(5-phospho-beta-D-ribosyl)glycinamide + (6S)-5,6,7,8-tetrahydrofolate + H(+)</text>
        <dbReference type="Rhea" id="RHEA:15053"/>
        <dbReference type="ChEBI" id="CHEBI:15378"/>
        <dbReference type="ChEBI" id="CHEBI:57453"/>
        <dbReference type="ChEBI" id="CHEBI:143788"/>
        <dbReference type="ChEBI" id="CHEBI:147286"/>
        <dbReference type="ChEBI" id="CHEBI:195366"/>
        <dbReference type="EC" id="2.1.2.2"/>
    </reaction>
</comment>
<dbReference type="HAMAP" id="MF_01930">
    <property type="entry name" value="PurN"/>
    <property type="match status" value="1"/>
</dbReference>
<evidence type="ECO:0000256" key="2">
    <source>
        <dbReference type="ARBA" id="ARBA00022679"/>
    </source>
</evidence>
<evidence type="ECO:0000256" key="1">
    <source>
        <dbReference type="ARBA" id="ARBA00005054"/>
    </source>
</evidence>
<dbReference type="InterPro" id="IPR002376">
    <property type="entry name" value="Formyl_transf_N"/>
</dbReference>
<comment type="function">
    <text evidence="4">Catalyzes the transfer of a formyl group from 10-formyltetrahydrofolate to 5-phospho-ribosyl-glycinamide (GAR), producing 5-phospho-ribosyl-N-formylglycinamide (FGAR) and tetrahydrofolate.</text>
</comment>
<protein>
    <recommendedName>
        <fullName evidence="4">Phosphoribosylglycinamide formyltransferase</fullName>
        <ecNumber evidence="4">2.1.2.2</ecNumber>
    </recommendedName>
    <alternativeName>
        <fullName evidence="4">5'-phosphoribosylglycinamide transformylase</fullName>
    </alternativeName>
    <alternativeName>
        <fullName evidence="4">GAR transformylase</fullName>
        <shortName evidence="4">GART</shortName>
    </alternativeName>
</protein>
<dbReference type="CDD" id="cd08645">
    <property type="entry name" value="FMT_core_GART"/>
    <property type="match status" value="1"/>
</dbReference>
<dbReference type="NCBIfam" id="TIGR00639">
    <property type="entry name" value="PurN"/>
    <property type="match status" value="1"/>
</dbReference>
<dbReference type="STRING" id="1165689.SAMN02927914_02024"/>
<dbReference type="AlphaFoldDB" id="A0A1G5X6Z1"/>
<name>A0A1G5X6Z1_9HYPH</name>
<feature type="binding site" evidence="4">
    <location>
        <begin position="94"/>
        <end position="97"/>
    </location>
    <ligand>
        <name>(6R)-10-formyltetrahydrofolate</name>
        <dbReference type="ChEBI" id="CHEBI:195366"/>
    </ligand>
</feature>
<evidence type="ECO:0000256" key="3">
    <source>
        <dbReference type="ARBA" id="ARBA00022755"/>
    </source>
</evidence>
<dbReference type="RefSeq" id="WP_091577276.1">
    <property type="nucleotide sequence ID" value="NZ_FMXM01000005.1"/>
</dbReference>
<feature type="active site" description="Proton donor" evidence="4">
    <location>
        <position position="113"/>
    </location>
</feature>
<keyword evidence="3 4" id="KW-0658">Purine biosynthesis</keyword>
<comment type="pathway">
    <text evidence="1 4">Purine metabolism; IMP biosynthesis via de novo pathway; N(2)-formyl-N(1)-(5-phospho-D-ribosyl)glycinamide from N(1)-(5-phospho-D-ribosyl)glycinamide (10-formyl THF route): step 1/1.</text>
</comment>
<evidence type="ECO:0000256" key="4">
    <source>
        <dbReference type="HAMAP-Rule" id="MF_01930"/>
    </source>
</evidence>
<dbReference type="Proteomes" id="UP000198588">
    <property type="component" value="Unassembled WGS sequence"/>
</dbReference>
<proteinExistence type="inferred from homology"/>
<feature type="site" description="Raises pKa of active site His" evidence="4">
    <location>
        <position position="149"/>
    </location>
</feature>
<evidence type="ECO:0000313" key="6">
    <source>
        <dbReference type="EMBL" id="SDA66183.1"/>
    </source>
</evidence>
<dbReference type="Pfam" id="PF00551">
    <property type="entry name" value="Formyl_trans_N"/>
    <property type="match status" value="1"/>
</dbReference>
<dbReference type="EC" id="2.1.2.2" evidence="4"/>
<dbReference type="EMBL" id="FMXM01000005">
    <property type="protein sequence ID" value="SDA66183.1"/>
    <property type="molecule type" value="Genomic_DNA"/>
</dbReference>
<dbReference type="InterPro" id="IPR036477">
    <property type="entry name" value="Formyl_transf_N_sf"/>
</dbReference>
<gene>
    <name evidence="4" type="primary">purN</name>
    <name evidence="6" type="ORF">SAMN02927914_02024</name>
</gene>
<evidence type="ECO:0000313" key="7">
    <source>
        <dbReference type="Proteomes" id="UP000198588"/>
    </source>
</evidence>
<dbReference type="PANTHER" id="PTHR43369:SF2">
    <property type="entry name" value="PHOSPHORIBOSYLGLYCINAMIDE FORMYLTRANSFERASE"/>
    <property type="match status" value="1"/>
</dbReference>
<dbReference type="PANTHER" id="PTHR43369">
    <property type="entry name" value="PHOSPHORIBOSYLGLYCINAMIDE FORMYLTRANSFERASE"/>
    <property type="match status" value="1"/>
</dbReference>
<dbReference type="GO" id="GO:0005829">
    <property type="term" value="C:cytosol"/>
    <property type="evidence" value="ECO:0007669"/>
    <property type="project" value="TreeGrafter"/>
</dbReference>
<dbReference type="SUPFAM" id="SSF53328">
    <property type="entry name" value="Formyltransferase"/>
    <property type="match status" value="1"/>
</dbReference>
<dbReference type="UniPathway" id="UPA00074">
    <property type="reaction ID" value="UER00126"/>
</dbReference>
<sequence length="237" mass="25065">MSAQRKRTVVLISGRGSNMTALIAAASDPAFPAEIVGVISDRADAAGLGIAKARGIATQVISRADHASKQAHDAAIDAALSAFNAEIVALAGYMRILTTGFVEKWQGRMINIHPALLPAFKGLDTHARALAAGMRIHGCTVHFVTSEMDDGPIIAQAAVPVMVGDNADALAARVLKAEHRLYPLALGLVAEGRARMERGRTVFARFADDADNATAMIITPTPLREEIDLEQLARITP</sequence>
<dbReference type="OrthoDB" id="9806170at2"/>
<dbReference type="InterPro" id="IPR004607">
    <property type="entry name" value="GART"/>
</dbReference>
<evidence type="ECO:0000259" key="5">
    <source>
        <dbReference type="Pfam" id="PF00551"/>
    </source>
</evidence>
<feature type="binding site" evidence="4">
    <location>
        <begin position="16"/>
        <end position="18"/>
    </location>
    <ligand>
        <name>N(1)-(5-phospho-beta-D-ribosyl)glycinamide</name>
        <dbReference type="ChEBI" id="CHEBI:143788"/>
    </ligand>
</feature>
<accession>A0A1G5X6Z1</accession>
<feature type="domain" description="Formyl transferase N-terminal" evidence="5">
    <location>
        <begin position="6"/>
        <end position="186"/>
    </location>
</feature>
<organism evidence="6 7">
    <name type="scientific">Mesorhizobium qingshengii</name>
    <dbReference type="NCBI Taxonomy" id="1165689"/>
    <lineage>
        <taxon>Bacteria</taxon>
        <taxon>Pseudomonadati</taxon>
        <taxon>Pseudomonadota</taxon>
        <taxon>Alphaproteobacteria</taxon>
        <taxon>Hyphomicrobiales</taxon>
        <taxon>Phyllobacteriaceae</taxon>
        <taxon>Mesorhizobium</taxon>
    </lineage>
</organism>
<keyword evidence="2 4" id="KW-0808">Transferase</keyword>
<reference evidence="6 7" key="1">
    <citation type="submission" date="2016-10" db="EMBL/GenBank/DDBJ databases">
        <authorList>
            <person name="de Groot N.N."/>
        </authorList>
    </citation>
    <scope>NUCLEOTIDE SEQUENCE [LARGE SCALE GENOMIC DNA]</scope>
    <source>
        <strain evidence="6 7">CGMCC 1.12097</strain>
    </source>
</reference>
<dbReference type="GO" id="GO:0006189">
    <property type="term" value="P:'de novo' IMP biosynthetic process"/>
    <property type="evidence" value="ECO:0007669"/>
    <property type="project" value="UniProtKB-UniRule"/>
</dbReference>
<comment type="similarity">
    <text evidence="4">Belongs to the GART family.</text>
</comment>